<keyword evidence="8" id="KW-1185">Reference proteome</keyword>
<evidence type="ECO:0000256" key="3">
    <source>
        <dbReference type="ARBA" id="ARBA00015716"/>
    </source>
</evidence>
<dbReference type="Proteomes" id="UP000017842">
    <property type="component" value="Unassembled WGS sequence"/>
</dbReference>
<dbReference type="PANTHER" id="PTHR38099:SF1">
    <property type="entry name" value="LARGE RIBOSOMAL RNA SUBUNIT ACCUMULATION PROTEIN YCED"/>
    <property type="match status" value="1"/>
</dbReference>
<evidence type="ECO:0000256" key="1">
    <source>
        <dbReference type="ARBA" id="ARBA00002868"/>
    </source>
</evidence>
<dbReference type="eggNOG" id="COG1399">
    <property type="taxonomic scope" value="Bacteria"/>
</dbReference>
<dbReference type="Pfam" id="PF02620">
    <property type="entry name" value="YceD"/>
    <property type="match status" value="1"/>
</dbReference>
<organism evidence="7 8">
    <name type="scientific">Methyloglobulus morosus KoM1</name>
    <dbReference type="NCBI Taxonomy" id="1116472"/>
    <lineage>
        <taxon>Bacteria</taxon>
        <taxon>Pseudomonadati</taxon>
        <taxon>Pseudomonadota</taxon>
        <taxon>Gammaproteobacteria</taxon>
        <taxon>Methylococcales</taxon>
        <taxon>Methylococcaceae</taxon>
        <taxon>Methyloglobulus</taxon>
    </lineage>
</organism>
<comment type="caution">
    <text evidence="7">The sequence shown here is derived from an EMBL/GenBank/DDBJ whole genome shotgun (WGS) entry which is preliminary data.</text>
</comment>
<dbReference type="EMBL" id="AYLO01000135">
    <property type="protein sequence ID" value="ESS68485.1"/>
    <property type="molecule type" value="Genomic_DNA"/>
</dbReference>
<dbReference type="AlphaFoldDB" id="V5B5I7"/>
<proteinExistence type="inferred from homology"/>
<accession>V5B5I7</accession>
<evidence type="ECO:0000256" key="2">
    <source>
        <dbReference type="ARBA" id="ARBA00010740"/>
    </source>
</evidence>
<comment type="function">
    <text evidence="1">Plays a role in synthesis, processing and/or stability of 23S rRNA.</text>
</comment>
<dbReference type="InterPro" id="IPR039255">
    <property type="entry name" value="YceD_bac"/>
</dbReference>
<comment type="similarity">
    <text evidence="2">Belongs to the DUF177 domain family.</text>
</comment>
<name>V5B5I7_9GAMM</name>
<evidence type="ECO:0000256" key="5">
    <source>
        <dbReference type="ARBA" id="ARBA00031841"/>
    </source>
</evidence>
<feature type="region of interest" description="Disordered" evidence="6">
    <location>
        <begin position="138"/>
        <end position="163"/>
    </location>
</feature>
<evidence type="ECO:0000313" key="8">
    <source>
        <dbReference type="Proteomes" id="UP000017842"/>
    </source>
</evidence>
<protein>
    <recommendedName>
        <fullName evidence="3">Large ribosomal RNA subunit accumulation protein YceD</fullName>
    </recommendedName>
    <alternativeName>
        <fullName evidence="5">23S rRNA accumulation protein YceD</fullName>
    </alternativeName>
</protein>
<sequence>MLAKMPEFIDPILLADRNASIEGELPVSSLDRLAAMLSNDDGNVAVKLFFGKVGKLATVEGHISAILAVKCQRCLEAVEWPISSDIKLAVVHSLALANKLSDGYEPLYLADEEKIPLKNIVEDELLLSLPDIPKHQHDCIAPNSPKNMSARSHKAGEAPMESPFSILAELQNQKKLETKNGSTKK</sequence>
<reference evidence="7 8" key="1">
    <citation type="journal article" date="2013" name="Genome Announc.">
        <title>Draft Genome Sequence of the Methanotrophic Gammaproteobacterium Methyloglobulus morosus DSM 22980 Strain KoM1.</title>
        <authorList>
            <person name="Poehlein A."/>
            <person name="Deutzmann J.S."/>
            <person name="Daniel R."/>
            <person name="Simeonova D.D."/>
        </authorList>
    </citation>
    <scope>NUCLEOTIDE SEQUENCE [LARGE SCALE GENOMIC DNA]</scope>
    <source>
        <strain evidence="7 8">KoM1</strain>
    </source>
</reference>
<dbReference type="GO" id="GO:0005829">
    <property type="term" value="C:cytosol"/>
    <property type="evidence" value="ECO:0007669"/>
    <property type="project" value="TreeGrafter"/>
</dbReference>
<dbReference type="OrthoDB" id="9786771at2"/>
<evidence type="ECO:0000256" key="4">
    <source>
        <dbReference type="ARBA" id="ARBA00022517"/>
    </source>
</evidence>
<dbReference type="GO" id="GO:0042254">
    <property type="term" value="P:ribosome biogenesis"/>
    <property type="evidence" value="ECO:0007669"/>
    <property type="project" value="UniProtKB-KW"/>
</dbReference>
<keyword evidence="4" id="KW-0690">Ribosome biogenesis</keyword>
<evidence type="ECO:0000313" key="7">
    <source>
        <dbReference type="EMBL" id="ESS68485.1"/>
    </source>
</evidence>
<evidence type="ECO:0000256" key="6">
    <source>
        <dbReference type="SAM" id="MobiDB-lite"/>
    </source>
</evidence>
<dbReference type="PANTHER" id="PTHR38099">
    <property type="entry name" value="LARGE RIBOSOMAL RNA SUBUNIT ACCUMULATION PROTEIN YCED"/>
    <property type="match status" value="1"/>
</dbReference>
<dbReference type="InterPro" id="IPR003772">
    <property type="entry name" value="YceD"/>
</dbReference>
<gene>
    <name evidence="7" type="ORF">MGMO_146c00240</name>
</gene>
<dbReference type="STRING" id="1116472.MGMO_146c00240"/>